<protein>
    <submittedName>
        <fullName evidence="6">Uncharacterized protein</fullName>
    </submittedName>
</protein>
<dbReference type="RefSeq" id="WP_086343063.1">
    <property type="nucleotide sequence ID" value="NZ_CP081461.1"/>
</dbReference>
<comment type="caution">
    <text evidence="6">The sequence shown here is derived from an EMBL/GenBank/DDBJ whole genome shotgun (WGS) entry which is preliminary data.</text>
</comment>
<evidence type="ECO:0000313" key="6">
    <source>
        <dbReference type="EMBL" id="RSU04328.1"/>
    </source>
</evidence>
<gene>
    <name evidence="6" type="ORF">CBF32_02835</name>
</gene>
<keyword evidence="4 5" id="KW-0472">Membrane</keyword>
<dbReference type="GO" id="GO:0005886">
    <property type="term" value="C:plasma membrane"/>
    <property type="evidence" value="ECO:0007669"/>
    <property type="project" value="UniProtKB-SubCell"/>
</dbReference>
<evidence type="ECO:0000256" key="1">
    <source>
        <dbReference type="ARBA" id="ARBA00004651"/>
    </source>
</evidence>
<comment type="subcellular location">
    <subcellularLocation>
        <location evidence="1">Cell membrane</location>
        <topology evidence="1">Multi-pass membrane protein</topology>
    </subcellularLocation>
</comment>
<keyword evidence="2 5" id="KW-0812">Transmembrane</keyword>
<dbReference type="GO" id="GO:0005524">
    <property type="term" value="F:ATP binding"/>
    <property type="evidence" value="ECO:0007669"/>
    <property type="project" value="InterPro"/>
</dbReference>
<dbReference type="AlphaFoldDB" id="A0A369B5A1"/>
<evidence type="ECO:0000256" key="2">
    <source>
        <dbReference type="ARBA" id="ARBA00022692"/>
    </source>
</evidence>
<keyword evidence="3 5" id="KW-1133">Transmembrane helix</keyword>
<keyword evidence="7" id="KW-1185">Reference proteome</keyword>
<dbReference type="OrthoDB" id="2199323at2"/>
<sequence>MLPTQNDYDNLYLFDIIQVSNEKYRNSLIQYYEEKKILFKVSVILDIPIVFVLSMFSTIHFKNPWWAFFMYFFIIFLISFFIICIPVYHSISKSIKEKERKLFQEVDEHLSELATQNYFSKEAKAKRLLNQEFELVKLQPLSSKKINLILENQSLASQTIDFRNKETDEVERSVTIFYEQQPLKPIALATVNFLGADKTFSIQAQIPIEYEIVNGLVSEQLIYFDKDDYVVNPTVYIDRYHFHELYQAN</sequence>
<dbReference type="GeneID" id="63145114"/>
<evidence type="ECO:0000256" key="4">
    <source>
        <dbReference type="ARBA" id="ARBA00023136"/>
    </source>
</evidence>
<accession>A0A369B5A1</accession>
<dbReference type="SUPFAM" id="SSF90123">
    <property type="entry name" value="ABC transporter transmembrane region"/>
    <property type="match status" value="1"/>
</dbReference>
<evidence type="ECO:0000256" key="5">
    <source>
        <dbReference type="SAM" id="Phobius"/>
    </source>
</evidence>
<dbReference type="InterPro" id="IPR036640">
    <property type="entry name" value="ABC1_TM_sf"/>
</dbReference>
<reference evidence="6 7" key="1">
    <citation type="submission" date="2017-05" db="EMBL/GenBank/DDBJ databases">
        <title>Vagococcus spp. assemblies.</title>
        <authorList>
            <person name="Gulvik C.A."/>
        </authorList>
    </citation>
    <scope>NUCLEOTIDE SEQUENCE [LARGE SCALE GENOMIC DNA]</scope>
    <source>
        <strain evidence="6 7">NCFB 2497</strain>
    </source>
</reference>
<proteinExistence type="predicted"/>
<feature type="transmembrane region" description="Helical" evidence="5">
    <location>
        <begin position="65"/>
        <end position="91"/>
    </location>
</feature>
<evidence type="ECO:0000256" key="3">
    <source>
        <dbReference type="ARBA" id="ARBA00022989"/>
    </source>
</evidence>
<dbReference type="EMBL" id="NGJX01000002">
    <property type="protein sequence ID" value="RSU04328.1"/>
    <property type="molecule type" value="Genomic_DNA"/>
</dbReference>
<name>A0A369B5A1_9ENTE</name>
<organism evidence="6 7">
    <name type="scientific">Vagococcus fluvialis</name>
    <dbReference type="NCBI Taxonomy" id="2738"/>
    <lineage>
        <taxon>Bacteria</taxon>
        <taxon>Bacillati</taxon>
        <taxon>Bacillota</taxon>
        <taxon>Bacilli</taxon>
        <taxon>Lactobacillales</taxon>
        <taxon>Enterococcaceae</taxon>
        <taxon>Vagococcus</taxon>
    </lineage>
</organism>
<evidence type="ECO:0000313" key="7">
    <source>
        <dbReference type="Proteomes" id="UP000288197"/>
    </source>
</evidence>
<feature type="transmembrane region" description="Helical" evidence="5">
    <location>
        <begin position="37"/>
        <end position="59"/>
    </location>
</feature>
<dbReference type="Proteomes" id="UP000288197">
    <property type="component" value="Unassembled WGS sequence"/>
</dbReference>